<evidence type="ECO:0000259" key="2">
    <source>
        <dbReference type="PROSITE" id="PS51464"/>
    </source>
</evidence>
<dbReference type="Proteomes" id="UP001230220">
    <property type="component" value="Unassembled WGS sequence"/>
</dbReference>
<evidence type="ECO:0000256" key="1">
    <source>
        <dbReference type="SAM" id="Coils"/>
    </source>
</evidence>
<reference evidence="3 4" key="1">
    <citation type="submission" date="2023-07" db="EMBL/GenBank/DDBJ databases">
        <title>Genomic Encyclopedia of Type Strains, Phase IV (KMG-IV): sequencing the most valuable type-strain genomes for metagenomic binning, comparative biology and taxonomic classification.</title>
        <authorList>
            <person name="Goeker M."/>
        </authorList>
    </citation>
    <scope>NUCLEOTIDE SEQUENCE [LARGE SCALE GENOMIC DNA]</scope>
    <source>
        <strain evidence="3 4">DSM 16784</strain>
    </source>
</reference>
<dbReference type="CDD" id="cd05013">
    <property type="entry name" value="SIS_RpiR"/>
    <property type="match status" value="1"/>
</dbReference>
<protein>
    <submittedName>
        <fullName evidence="3">Phosphosugar-binding protein</fullName>
    </submittedName>
</protein>
<dbReference type="PROSITE" id="PS51464">
    <property type="entry name" value="SIS"/>
    <property type="match status" value="1"/>
</dbReference>
<dbReference type="SUPFAM" id="SSF53697">
    <property type="entry name" value="SIS domain"/>
    <property type="match status" value="1"/>
</dbReference>
<dbReference type="InterPro" id="IPR046348">
    <property type="entry name" value="SIS_dom_sf"/>
</dbReference>
<keyword evidence="4" id="KW-1185">Reference proteome</keyword>
<gene>
    <name evidence="3" type="ORF">J2S15_003934</name>
</gene>
<dbReference type="Gene3D" id="3.40.50.10490">
    <property type="entry name" value="Glucose-6-phosphate isomerase like protein, domain 1"/>
    <property type="match status" value="1"/>
</dbReference>
<comment type="caution">
    <text evidence="3">The sequence shown here is derived from an EMBL/GenBank/DDBJ whole genome shotgun (WGS) entry which is preliminary data.</text>
</comment>
<dbReference type="RefSeq" id="WP_307411870.1">
    <property type="nucleotide sequence ID" value="NZ_JAUSUR010000009.1"/>
</dbReference>
<feature type="coiled-coil region" evidence="1">
    <location>
        <begin position="4"/>
        <end position="31"/>
    </location>
</feature>
<dbReference type="EMBL" id="JAUSUR010000009">
    <property type="protein sequence ID" value="MDQ0363173.1"/>
    <property type="molecule type" value="Genomic_DNA"/>
</dbReference>
<dbReference type="PANTHER" id="PTHR30390">
    <property type="entry name" value="SEDOHEPTULOSE 7-PHOSPHATE ISOMERASE / DNAA INITIATOR-ASSOCIATING FACTOR FOR REPLICATION INITIATION"/>
    <property type="match status" value="1"/>
</dbReference>
<dbReference type="InterPro" id="IPR035472">
    <property type="entry name" value="RpiR-like_SIS"/>
</dbReference>
<dbReference type="Pfam" id="PF13580">
    <property type="entry name" value="SIS_2"/>
    <property type="match status" value="1"/>
</dbReference>
<dbReference type="InterPro" id="IPR001347">
    <property type="entry name" value="SIS_dom"/>
</dbReference>
<evidence type="ECO:0000313" key="4">
    <source>
        <dbReference type="Proteomes" id="UP001230220"/>
    </source>
</evidence>
<keyword evidence="1" id="KW-0175">Coiled coil</keyword>
<sequence length="244" mass="26880">MKQLEFLEVVKSQLDQQFEEEKETIEAAAQSCAASIMKKRVVHVFGCGHSQMFAMELFYRAGGLVPVNALLIPHLALFPKAKLSTIQERVEGFSQEYLNLENTSADDTMIIVSISGRNAAAIDMALSAKEKGMKVIALTSVKFSSAVSSRHSSKKNLRDVADIVIDVKCVEGDACMRVEGLDVKFTGTSTILGMTVLDGITSRVVELCVEQGYKPPIYVSSNLDVGDDINKEYIREYRDLIDCL</sequence>
<evidence type="ECO:0000313" key="3">
    <source>
        <dbReference type="EMBL" id="MDQ0363173.1"/>
    </source>
</evidence>
<dbReference type="NCBIfam" id="NF002805">
    <property type="entry name" value="PRK02947.1"/>
    <property type="match status" value="1"/>
</dbReference>
<name>A0ABU0E8Z5_9FIRM</name>
<proteinExistence type="predicted"/>
<feature type="domain" description="SIS" evidence="2">
    <location>
        <begin position="32"/>
        <end position="210"/>
    </location>
</feature>
<accession>A0ABU0E8Z5</accession>
<organism evidence="3 4">
    <name type="scientific">Breznakia pachnodae</name>
    <dbReference type="NCBI Taxonomy" id="265178"/>
    <lineage>
        <taxon>Bacteria</taxon>
        <taxon>Bacillati</taxon>
        <taxon>Bacillota</taxon>
        <taxon>Erysipelotrichia</taxon>
        <taxon>Erysipelotrichales</taxon>
        <taxon>Erysipelotrichaceae</taxon>
        <taxon>Breznakia</taxon>
    </lineage>
</organism>
<dbReference type="InterPro" id="IPR050099">
    <property type="entry name" value="SIS_GmhA/DiaA_subfam"/>
</dbReference>
<dbReference type="PANTHER" id="PTHR30390:SF7">
    <property type="entry name" value="PHOSPHOHEPTOSE ISOMERASE"/>
    <property type="match status" value="1"/>
</dbReference>